<dbReference type="InterPro" id="IPR029044">
    <property type="entry name" value="Nucleotide-diphossugar_trans"/>
</dbReference>
<dbReference type="RefSeq" id="WP_219749041.1">
    <property type="nucleotide sequence ID" value="NZ_JAHXZN010000004.1"/>
</dbReference>
<proteinExistence type="predicted"/>
<dbReference type="Proteomes" id="UP000759103">
    <property type="component" value="Unassembled WGS sequence"/>
</dbReference>
<comment type="caution">
    <text evidence="1">The sequence shown here is derived from an EMBL/GenBank/DDBJ whole genome shotgun (WGS) entry which is preliminary data.</text>
</comment>
<reference evidence="1 2" key="1">
    <citation type="submission" date="2021-07" db="EMBL/GenBank/DDBJ databases">
        <title>Sphingomonas sp.</title>
        <authorList>
            <person name="Feng G."/>
            <person name="Li J."/>
            <person name="Pan M."/>
        </authorList>
    </citation>
    <scope>NUCLEOTIDE SEQUENCE [LARGE SCALE GENOMIC DNA]</scope>
    <source>
        <strain evidence="1 2">RRHST34</strain>
    </source>
</reference>
<name>A0ABS7BQG3_9SPHN</name>
<gene>
    <name evidence="1" type="ORF">KZ820_12970</name>
</gene>
<keyword evidence="2" id="KW-1185">Reference proteome</keyword>
<evidence type="ECO:0000313" key="1">
    <source>
        <dbReference type="EMBL" id="MBW6531649.1"/>
    </source>
</evidence>
<dbReference type="EMBL" id="JAHXZN010000004">
    <property type="protein sequence ID" value="MBW6531649.1"/>
    <property type="molecule type" value="Genomic_DNA"/>
</dbReference>
<dbReference type="SUPFAM" id="SSF53448">
    <property type="entry name" value="Nucleotide-diphospho-sugar transferases"/>
    <property type="match status" value="1"/>
</dbReference>
<dbReference type="CDD" id="cd00761">
    <property type="entry name" value="Glyco_tranf_GTA_type"/>
    <property type="match status" value="1"/>
</dbReference>
<sequence length="307" mass="33977">MKLKRALRAAFPRGYRWLGRLKRLFDVAGPREERRRLAAAIAATDAFPAVGERRAHGLATPLVVSLTSYPKRYATLARTLRSLLDQSVRPDRLVLWLTATDRGALPADVLALVEHGLEIRECADLRSAKKLLPALAAFPDATIVTTDDDVYYEPRWLERLVDAAGAHPGAVIGYRGHVAHFDSAGQPAAYEDWTFDTDATADVGPGRLLFLTGVSGILYPPGALHEDVLDAESYLALCPRADDIWFFAMAVRNGTPRRRVPHRMPVVEWPASQESALNSYNFHESGNDAQFAALLEQMPELRSLLRA</sequence>
<evidence type="ECO:0000313" key="2">
    <source>
        <dbReference type="Proteomes" id="UP000759103"/>
    </source>
</evidence>
<organism evidence="1 2">
    <name type="scientific">Sphingomonas citri</name>
    <dbReference type="NCBI Taxonomy" id="2862499"/>
    <lineage>
        <taxon>Bacteria</taxon>
        <taxon>Pseudomonadati</taxon>
        <taxon>Pseudomonadota</taxon>
        <taxon>Alphaproteobacteria</taxon>
        <taxon>Sphingomonadales</taxon>
        <taxon>Sphingomonadaceae</taxon>
        <taxon>Sphingomonas</taxon>
    </lineage>
</organism>
<protein>
    <submittedName>
        <fullName evidence="1">Glycosyltransferase</fullName>
    </submittedName>
</protein>
<accession>A0ABS7BQG3</accession>